<feature type="compositionally biased region" description="Acidic residues" evidence="1">
    <location>
        <begin position="310"/>
        <end position="319"/>
    </location>
</feature>
<keyword evidence="5" id="KW-1185">Reference proteome</keyword>
<evidence type="ECO:0000313" key="5">
    <source>
        <dbReference type="Proteomes" id="UP000243589"/>
    </source>
</evidence>
<accession>A0A150HCA2</accession>
<dbReference type="Proteomes" id="UP000242755">
    <property type="component" value="Unassembled WGS sequence"/>
</dbReference>
<organism evidence="2 5">
    <name type="scientific">Brevibacterium ravenspurgense</name>
    <dbReference type="NCBI Taxonomy" id="479117"/>
    <lineage>
        <taxon>Bacteria</taxon>
        <taxon>Bacillati</taxon>
        <taxon>Actinomycetota</taxon>
        <taxon>Actinomycetes</taxon>
        <taxon>Micrococcales</taxon>
        <taxon>Brevibacteriaceae</taxon>
        <taxon>Brevibacterium</taxon>
    </lineage>
</organism>
<sequence length="319" mass="32893">MKNSWKAILAVGTTAGAAVGAGSGILRAQSKRVRRAFRADAQRRKYPHAAVVSEDGSRGPLSAEDSGLPAVAVIGDSWLSGVGLETAADHPAVRIARGFAALAQSPVRLRSLAVPAVGASAVASQVSELLADATMERTPGGSQLRLAVISMGTADVVHPVKGTIGLPILTNAINRLQVEGHYRVLVLTTPNLGGLPGLRNPVRTVLRRSSRVLAGSQTVAALSTNAVPISLTNLLSGTSRVSLLAPEGRYPSRFGSAQIASGVITTAARVMEFPTAIAHPSQPSSTPPAPTQALERQAARAPRNRAAEEAAGEEQESTV</sequence>
<evidence type="ECO:0000256" key="1">
    <source>
        <dbReference type="SAM" id="MobiDB-lite"/>
    </source>
</evidence>
<evidence type="ECO:0000313" key="4">
    <source>
        <dbReference type="Proteomes" id="UP000242755"/>
    </source>
</evidence>
<protein>
    <submittedName>
        <fullName evidence="3">G-D-S-L family lipolytic protein</fullName>
    </submittedName>
</protein>
<gene>
    <name evidence="2" type="ORF">Bravens_00362</name>
    <name evidence="3" type="ORF">CYJ40_09595</name>
</gene>
<dbReference type="PATRIC" id="fig|479117.4.peg.358"/>
<dbReference type="EMBL" id="PKGO01000010">
    <property type="protein sequence ID" value="PKY69549.1"/>
    <property type="molecule type" value="Genomic_DNA"/>
</dbReference>
<reference evidence="3 4" key="2">
    <citation type="submission" date="2017-12" db="EMBL/GenBank/DDBJ databases">
        <title>Phylogenetic diversity of female urinary microbiome.</title>
        <authorList>
            <person name="Thomas-White K."/>
            <person name="Wolfe A.J."/>
        </authorList>
    </citation>
    <scope>NUCLEOTIDE SEQUENCE [LARGE SCALE GENOMIC DNA]</scope>
    <source>
        <strain evidence="3 4">UMB0426</strain>
    </source>
</reference>
<evidence type="ECO:0000313" key="3">
    <source>
        <dbReference type="EMBL" id="PKY69549.1"/>
    </source>
</evidence>
<dbReference type="RefSeq" id="WP_062019775.1">
    <property type="nucleotide sequence ID" value="NZ_LQQC01000004.1"/>
</dbReference>
<dbReference type="EMBL" id="LQQC01000004">
    <property type="protein sequence ID" value="KXZ59428.1"/>
    <property type="molecule type" value="Genomic_DNA"/>
</dbReference>
<dbReference type="Proteomes" id="UP000243589">
    <property type="component" value="Unassembled WGS sequence"/>
</dbReference>
<evidence type="ECO:0000313" key="2">
    <source>
        <dbReference type="EMBL" id="KXZ59428.1"/>
    </source>
</evidence>
<dbReference type="AlphaFoldDB" id="A0A150HCA2"/>
<proteinExistence type="predicted"/>
<name>A0A150HCA2_9MICO</name>
<reference evidence="2 5" key="1">
    <citation type="submission" date="2016-01" db="EMBL/GenBank/DDBJ databases">
        <title>Use of Whole Genome Sequencing to ascertain that Brevibacterium massiliense (Roux, Raoult 2009) is a later heterotypic synonym of Brevibacterium ravenspurgense (Mages 2008).</title>
        <authorList>
            <person name="Bernier A.-M."/>
            <person name="Burdz T."/>
            <person name="Huynh C."/>
            <person name="Pachecho A.L."/>
            <person name="Wiebe D."/>
            <person name="Bonner C."/>
            <person name="Bernard K."/>
        </authorList>
    </citation>
    <scope>NUCLEOTIDE SEQUENCE [LARGE SCALE GENOMIC DNA]</scope>
    <source>
        <strain evidence="2 5">CCUG56047</strain>
    </source>
</reference>
<dbReference type="STRING" id="1176165.GCA_001584405_01968"/>
<dbReference type="SUPFAM" id="SSF52266">
    <property type="entry name" value="SGNH hydrolase"/>
    <property type="match status" value="1"/>
</dbReference>
<feature type="compositionally biased region" description="Low complexity" evidence="1">
    <location>
        <begin position="291"/>
        <end position="301"/>
    </location>
</feature>
<comment type="caution">
    <text evidence="2">The sequence shown here is derived from an EMBL/GenBank/DDBJ whole genome shotgun (WGS) entry which is preliminary data.</text>
</comment>
<feature type="region of interest" description="Disordered" evidence="1">
    <location>
        <begin position="278"/>
        <end position="319"/>
    </location>
</feature>